<organism evidence="1 2">
    <name type="scientific">Niabella soli DSM 19437</name>
    <dbReference type="NCBI Taxonomy" id="929713"/>
    <lineage>
        <taxon>Bacteria</taxon>
        <taxon>Pseudomonadati</taxon>
        <taxon>Bacteroidota</taxon>
        <taxon>Chitinophagia</taxon>
        <taxon>Chitinophagales</taxon>
        <taxon>Chitinophagaceae</taxon>
        <taxon>Niabella</taxon>
    </lineage>
</organism>
<dbReference type="AlphaFoldDB" id="W0F1F0"/>
<accession>W0F1F0</accession>
<sequence length="169" mass="19395">MKRLVELKEGDILAIPLFTSDAPSNTSFKKNDLENKGKEFAFCRVVSDEQGAGYIIEIFDLIGSINEPLPNIIAAHRLFEPVAISGLGVYKKRWRKIHHQESYDKSKDSGFDDVKLVLGTEDDLRLWQNGKETPITMIKAQQFEFWSIWQPAKLEKRIIKALFWIGSKI</sequence>
<evidence type="ECO:0000313" key="2">
    <source>
        <dbReference type="Proteomes" id="UP000003586"/>
    </source>
</evidence>
<reference evidence="1 2" key="1">
    <citation type="submission" date="2013-12" db="EMBL/GenBank/DDBJ databases">
        <authorList>
            <consortium name="DOE Joint Genome Institute"/>
            <person name="Eisen J."/>
            <person name="Huntemann M."/>
            <person name="Han J."/>
            <person name="Chen A."/>
            <person name="Kyrpides N."/>
            <person name="Mavromatis K."/>
            <person name="Markowitz V."/>
            <person name="Palaniappan K."/>
            <person name="Ivanova N."/>
            <person name="Schaumberg A."/>
            <person name="Pati A."/>
            <person name="Liolios K."/>
            <person name="Nordberg H.P."/>
            <person name="Cantor M.N."/>
            <person name="Hua S.X."/>
            <person name="Woyke T."/>
        </authorList>
    </citation>
    <scope>NUCLEOTIDE SEQUENCE [LARGE SCALE GENOMIC DNA]</scope>
    <source>
        <strain evidence="2">DSM 19437</strain>
    </source>
</reference>
<keyword evidence="2" id="KW-1185">Reference proteome</keyword>
<dbReference type="EMBL" id="CP007035">
    <property type="protein sequence ID" value="AHF15274.1"/>
    <property type="molecule type" value="Genomic_DNA"/>
</dbReference>
<gene>
    <name evidence="1" type="ORF">NIASO_09115</name>
</gene>
<dbReference type="KEGG" id="nso:NIASO_09115"/>
<dbReference type="HOGENOM" id="CLU_132686_0_0_10"/>
<name>W0F1F0_9BACT</name>
<proteinExistence type="predicted"/>
<dbReference type="STRING" id="929713.NIASO_09115"/>
<evidence type="ECO:0000313" key="1">
    <source>
        <dbReference type="EMBL" id="AHF15274.1"/>
    </source>
</evidence>
<protein>
    <submittedName>
        <fullName evidence="1">Uncharacterized protein</fullName>
    </submittedName>
</protein>
<dbReference type="Proteomes" id="UP000003586">
    <property type="component" value="Chromosome"/>
</dbReference>
<dbReference type="Pfam" id="PF15428">
    <property type="entry name" value="Imm26"/>
    <property type="match status" value="1"/>
</dbReference>
<dbReference type="RefSeq" id="WP_008584412.1">
    <property type="nucleotide sequence ID" value="NZ_CP007035.1"/>
</dbReference>
<dbReference type="OrthoDB" id="8657476at2"/>
<dbReference type="eggNOG" id="ENOG5033C9R">
    <property type="taxonomic scope" value="Bacteria"/>
</dbReference>
<dbReference type="InterPro" id="IPR029278">
    <property type="entry name" value="Imm26"/>
</dbReference>